<dbReference type="SUPFAM" id="SSF56784">
    <property type="entry name" value="HAD-like"/>
    <property type="match status" value="1"/>
</dbReference>
<dbReference type="Pfam" id="PF25109">
    <property type="entry name" value="HAD_PNKP"/>
    <property type="match status" value="1"/>
</dbReference>
<dbReference type="InterPro" id="IPR056782">
    <property type="entry name" value="HAD_PNKP"/>
</dbReference>
<keyword evidence="2" id="KW-0808">Transferase</keyword>
<dbReference type="EMBL" id="KM247287">
    <property type="protein sequence ID" value="AIM40527.1"/>
    <property type="molecule type" value="Genomic_DNA"/>
</dbReference>
<dbReference type="Gene3D" id="3.40.50.1000">
    <property type="entry name" value="HAD superfamily/HAD-like"/>
    <property type="match status" value="1"/>
</dbReference>
<proteinExistence type="predicted"/>
<organism evidence="2 3">
    <name type="scientific">Escherichia phage J8-65</name>
    <dbReference type="NCBI Taxonomy" id="1536597"/>
    <lineage>
        <taxon>Viruses</taxon>
        <taxon>Duplodnaviria</taxon>
        <taxon>Heunggongvirae</taxon>
        <taxon>Uroviricota</taxon>
        <taxon>Caudoviricetes</taxon>
        <taxon>Autographivirales</taxon>
        <taxon>Autoscriptoviridae</taxon>
        <taxon>Stentvirinae</taxon>
        <taxon>Bonnellvirus</taxon>
        <taxon>Bonnellvirus smaasur</taxon>
        <taxon>Bonnellvirus J865</taxon>
    </lineage>
</organism>
<dbReference type="GO" id="GO:0016301">
    <property type="term" value="F:kinase activity"/>
    <property type="evidence" value="ECO:0007669"/>
    <property type="project" value="UniProtKB-KW"/>
</dbReference>
<dbReference type="InterPro" id="IPR023214">
    <property type="entry name" value="HAD_sf"/>
</dbReference>
<keyword evidence="3" id="KW-1185">Reference proteome</keyword>
<evidence type="ECO:0000259" key="1">
    <source>
        <dbReference type="Pfam" id="PF25109"/>
    </source>
</evidence>
<dbReference type="InterPro" id="IPR036412">
    <property type="entry name" value="HAD-like_sf"/>
</dbReference>
<feature type="domain" description="Polynucleotide kinase PNKP phosphatase" evidence="1">
    <location>
        <begin position="5"/>
        <end position="146"/>
    </location>
</feature>
<sequence length="175" mass="19647">MNLKDTVVVDLDGTLADGRWRLHLLPPPDRRHLDEAWAEFNLAGADDPAFQDTIDIVNALALTYRIVILTGRGAVAREVTEQWLDDNGMVYDKLIMREIGDCRKDTEMKRAALEDIGIDNIVCAFDDLPHIVDFMRSLGITVYEVTRYEDNHEYVHANAKYDGANDTVIGGKANG</sequence>
<protein>
    <submittedName>
        <fullName evidence="2">Kinase-phosphatase</fullName>
    </submittedName>
</protein>
<dbReference type="KEGG" id="vg:22277674"/>
<dbReference type="GeneID" id="22277674"/>
<evidence type="ECO:0000313" key="3">
    <source>
        <dbReference type="Proteomes" id="UP000029367"/>
    </source>
</evidence>
<reference evidence="2 3" key="1">
    <citation type="submission" date="2014-07" db="EMBL/GenBank/DDBJ databases">
        <title>Synergy as a Rationale for Phage Therapy using Phage Cocktails.</title>
        <authorList>
            <person name="Schmerer M."/>
            <person name="Molineux I.J."/>
            <person name="Bull J.J."/>
        </authorList>
    </citation>
    <scope>NUCLEOTIDE SEQUENCE [LARGE SCALE GENOMIC DNA]</scope>
</reference>
<keyword evidence="2" id="KW-0418">Kinase</keyword>
<accession>A0A088F7Q4</accession>
<evidence type="ECO:0000313" key="2">
    <source>
        <dbReference type="EMBL" id="AIM40527.1"/>
    </source>
</evidence>
<name>A0A088F7Q4_9CAUD</name>
<dbReference type="RefSeq" id="YP_009101374.1">
    <property type="nucleotide sequence ID" value="NC_025445.1"/>
</dbReference>
<dbReference type="Proteomes" id="UP000029367">
    <property type="component" value="Segment"/>
</dbReference>
<dbReference type="OrthoDB" id="9497at10239"/>